<organism evidence="8 9">
    <name type="scientific">Aphanomyces invadans</name>
    <dbReference type="NCBI Taxonomy" id="157072"/>
    <lineage>
        <taxon>Eukaryota</taxon>
        <taxon>Sar</taxon>
        <taxon>Stramenopiles</taxon>
        <taxon>Oomycota</taxon>
        <taxon>Saprolegniomycetes</taxon>
        <taxon>Saprolegniales</taxon>
        <taxon>Verrucalvaceae</taxon>
        <taxon>Aphanomyces</taxon>
    </lineage>
</organism>
<comment type="caution">
    <text evidence="8">The sequence shown here is derived from an EMBL/GenBank/DDBJ whole genome shotgun (WGS) entry which is preliminary data.</text>
</comment>
<accession>A0A418ASN3</accession>
<evidence type="ECO:0000256" key="3">
    <source>
        <dbReference type="ARBA" id="ARBA00022989"/>
    </source>
</evidence>
<feature type="transmembrane region" description="Helical" evidence="6">
    <location>
        <begin position="292"/>
        <end position="308"/>
    </location>
</feature>
<feature type="chain" id="PRO_5019152526" evidence="7">
    <location>
        <begin position="23"/>
        <end position="495"/>
    </location>
</feature>
<evidence type="ECO:0000256" key="2">
    <source>
        <dbReference type="ARBA" id="ARBA00022692"/>
    </source>
</evidence>
<comment type="subcellular location">
    <subcellularLocation>
        <location evidence="1">Membrane</location>
        <topology evidence="1">Multi-pass membrane protein</topology>
    </subcellularLocation>
</comment>
<proteinExistence type="predicted"/>
<feature type="compositionally biased region" description="Basic and acidic residues" evidence="5">
    <location>
        <begin position="30"/>
        <end position="46"/>
    </location>
</feature>
<dbReference type="PANTHER" id="PTHR16950:SF16">
    <property type="entry name" value="ZINC TRANSPORTER ZIP13"/>
    <property type="match status" value="1"/>
</dbReference>
<dbReference type="AlphaFoldDB" id="A0A418ASN3"/>
<feature type="compositionally biased region" description="Basic and acidic residues" evidence="5">
    <location>
        <begin position="56"/>
        <end position="66"/>
    </location>
</feature>
<dbReference type="GO" id="GO:0005385">
    <property type="term" value="F:zinc ion transmembrane transporter activity"/>
    <property type="evidence" value="ECO:0007669"/>
    <property type="project" value="TreeGrafter"/>
</dbReference>
<feature type="transmembrane region" description="Helical" evidence="6">
    <location>
        <begin position="443"/>
        <end position="463"/>
    </location>
</feature>
<keyword evidence="4 6" id="KW-0472">Membrane</keyword>
<dbReference type="GO" id="GO:0016020">
    <property type="term" value="C:membrane"/>
    <property type="evidence" value="ECO:0007669"/>
    <property type="project" value="UniProtKB-SubCell"/>
</dbReference>
<dbReference type="Pfam" id="PF02535">
    <property type="entry name" value="Zip"/>
    <property type="match status" value="1"/>
</dbReference>
<keyword evidence="9" id="KW-1185">Reference proteome</keyword>
<evidence type="ECO:0000256" key="6">
    <source>
        <dbReference type="SAM" id="Phobius"/>
    </source>
</evidence>
<feature type="compositionally biased region" description="Basic and acidic residues" evidence="5">
    <location>
        <begin position="332"/>
        <end position="341"/>
    </location>
</feature>
<feature type="signal peptide" evidence="7">
    <location>
        <begin position="1"/>
        <end position="22"/>
    </location>
</feature>
<evidence type="ECO:0000256" key="7">
    <source>
        <dbReference type="SAM" id="SignalP"/>
    </source>
</evidence>
<feature type="transmembrane region" description="Helical" evidence="6">
    <location>
        <begin position="207"/>
        <end position="229"/>
    </location>
</feature>
<evidence type="ECO:0000313" key="9">
    <source>
        <dbReference type="Proteomes" id="UP000285060"/>
    </source>
</evidence>
<feature type="compositionally biased region" description="Basic and acidic residues" evidence="5">
    <location>
        <begin position="271"/>
        <end position="285"/>
    </location>
</feature>
<reference evidence="8 9" key="1">
    <citation type="submission" date="2018-08" db="EMBL/GenBank/DDBJ databases">
        <title>Aphanomyces genome sequencing and annotation.</title>
        <authorList>
            <person name="Minardi D."/>
            <person name="Oidtmann B."/>
            <person name="Van Der Giezen M."/>
            <person name="Studholme D.J."/>
        </authorList>
    </citation>
    <scope>NUCLEOTIDE SEQUENCE [LARGE SCALE GENOMIC DNA]</scope>
    <source>
        <strain evidence="8 9">NJM0002</strain>
    </source>
</reference>
<dbReference type="InterPro" id="IPR003689">
    <property type="entry name" value="ZIP"/>
</dbReference>
<gene>
    <name evidence="8" type="ORF">DYB32_006107</name>
</gene>
<dbReference type="VEuPathDB" id="FungiDB:H310_06129"/>
<sequence length="495" mass="54019">MIRPSVMLLAAAVALMFTAGVAEHDHSYVHDHGHDHSHVHAHEEHHHAHHDHHDHHHDTHTQRHGLDSLANKPNKESVVEIAMDDVGYTHPLDKSSHDGHHVHHHQLDGDDHSHSHSHQDLRRPIPGPVETLVSPSTHHHKHDQTHKDDDHPHKHSHAHDHDHKDQHAHSHSHDHSSHDHSHGHTDAARLLQDSHPPSDATRFDVSLWIEALSATALVGIAPVILLFFIPLGRTSLTTQKPLLRIFLAFAAGGLLGDALLHLLPHSTPSGQHDHDHSHDHGDAGHSHSVADLAPYLWMLVGLMTFLMLEKFVRAQTGSDGHGHSHGIAPEPKQAKKSEKSDNGAAPPAVAIAAAAYLNLAADFSHNFTDGLAIGATFVHGRSSGWQTTLAMLLHEVPHEIGDFAILIQSGFTRSDAMWTQVYTALGAMVGTAVGLLIEAKTAAWITPFTAGGFVYIACTSVFPELLEDSSLLQSLLQLLAMATGVVLMLLIALFE</sequence>
<feature type="transmembrane region" description="Helical" evidence="6">
    <location>
        <begin position="241"/>
        <end position="263"/>
    </location>
</feature>
<protein>
    <submittedName>
        <fullName evidence="8">Uncharacterized protein</fullName>
    </submittedName>
</protein>
<keyword evidence="3 6" id="KW-1133">Transmembrane helix</keyword>
<feature type="compositionally biased region" description="Basic and acidic residues" evidence="5">
    <location>
        <begin position="159"/>
        <end position="187"/>
    </location>
</feature>
<feature type="transmembrane region" description="Helical" evidence="6">
    <location>
        <begin position="475"/>
        <end position="494"/>
    </location>
</feature>
<dbReference type="EMBL" id="QUSY01000616">
    <property type="protein sequence ID" value="RHY28258.1"/>
    <property type="molecule type" value="Genomic_DNA"/>
</dbReference>
<evidence type="ECO:0000256" key="4">
    <source>
        <dbReference type="ARBA" id="ARBA00023136"/>
    </source>
</evidence>
<feature type="region of interest" description="Disordered" evidence="5">
    <location>
        <begin position="319"/>
        <end position="343"/>
    </location>
</feature>
<dbReference type="GO" id="GO:0006882">
    <property type="term" value="P:intracellular zinc ion homeostasis"/>
    <property type="evidence" value="ECO:0007669"/>
    <property type="project" value="TreeGrafter"/>
</dbReference>
<keyword evidence="2 6" id="KW-0812">Transmembrane</keyword>
<feature type="region of interest" description="Disordered" evidence="5">
    <location>
        <begin position="88"/>
        <end position="196"/>
    </location>
</feature>
<name>A0A418ASN3_9STRA</name>
<feature type="region of interest" description="Disordered" evidence="5">
    <location>
        <begin position="30"/>
        <end position="69"/>
    </location>
</feature>
<feature type="transmembrane region" description="Helical" evidence="6">
    <location>
        <begin position="416"/>
        <end position="437"/>
    </location>
</feature>
<feature type="compositionally biased region" description="Basic and acidic residues" evidence="5">
    <location>
        <begin position="91"/>
        <end position="123"/>
    </location>
</feature>
<evidence type="ECO:0000256" key="5">
    <source>
        <dbReference type="SAM" id="MobiDB-lite"/>
    </source>
</evidence>
<evidence type="ECO:0000256" key="1">
    <source>
        <dbReference type="ARBA" id="ARBA00004141"/>
    </source>
</evidence>
<keyword evidence="7" id="KW-0732">Signal</keyword>
<feature type="region of interest" description="Disordered" evidence="5">
    <location>
        <begin position="266"/>
        <end position="285"/>
    </location>
</feature>
<evidence type="ECO:0000313" key="8">
    <source>
        <dbReference type="EMBL" id="RHY28258.1"/>
    </source>
</evidence>
<dbReference type="Proteomes" id="UP000285060">
    <property type="component" value="Unassembled WGS sequence"/>
</dbReference>
<dbReference type="PANTHER" id="PTHR16950">
    <property type="entry name" value="ZINC TRANSPORTER SLC39A7 HISTIDINE-RICH MEMBRANE PROTEIN KE4"/>
    <property type="match status" value="1"/>
</dbReference>